<proteinExistence type="inferred from homology"/>
<evidence type="ECO:0000256" key="4">
    <source>
        <dbReference type="ARBA" id="ARBA00023002"/>
    </source>
</evidence>
<evidence type="ECO:0000256" key="5">
    <source>
        <dbReference type="HAMAP-Rule" id="MF_01685"/>
    </source>
</evidence>
<dbReference type="EMBL" id="BNCK01000001">
    <property type="protein sequence ID" value="GHF79053.1"/>
    <property type="molecule type" value="Genomic_DNA"/>
</dbReference>
<dbReference type="AlphaFoldDB" id="A0A919BCA5"/>
<dbReference type="PRINTS" id="PR00469">
    <property type="entry name" value="PNDRDTASEII"/>
</dbReference>
<feature type="domain" description="FAD/NAD(P)-binding" evidence="6">
    <location>
        <begin position="11"/>
        <end position="297"/>
    </location>
</feature>
<feature type="binding site" evidence="5">
    <location>
        <position position="127"/>
    </location>
    <ligand>
        <name>FAD</name>
        <dbReference type="ChEBI" id="CHEBI:57692"/>
    </ligand>
</feature>
<feature type="binding site" evidence="5">
    <location>
        <position position="47"/>
    </location>
    <ligand>
        <name>FAD</name>
        <dbReference type="ChEBI" id="CHEBI:57692"/>
    </ligand>
</feature>
<keyword evidence="1 5" id="KW-0285">Flavoprotein</keyword>
<name>A0A919BCA5_9GAMM</name>
<keyword evidence="3 5" id="KW-0521">NADP</keyword>
<comment type="cofactor">
    <cofactor evidence="5">
        <name>FAD</name>
        <dbReference type="ChEBI" id="CHEBI:57692"/>
    </cofactor>
    <text evidence="5">Binds 1 FAD per subunit.</text>
</comment>
<dbReference type="RefSeq" id="WP_189766923.1">
    <property type="nucleotide sequence ID" value="NZ_BNCK01000001.1"/>
</dbReference>
<dbReference type="GO" id="GO:0004324">
    <property type="term" value="F:ferredoxin-NADP+ reductase activity"/>
    <property type="evidence" value="ECO:0007669"/>
    <property type="project" value="UniProtKB-UniRule"/>
</dbReference>
<dbReference type="SUPFAM" id="SSF51905">
    <property type="entry name" value="FAD/NAD(P)-binding domain"/>
    <property type="match status" value="1"/>
</dbReference>
<dbReference type="Proteomes" id="UP000623842">
    <property type="component" value="Unassembled WGS sequence"/>
</dbReference>
<dbReference type="InterPro" id="IPR022890">
    <property type="entry name" value="Fd--NADP_Rdtase_type_2"/>
</dbReference>
<reference evidence="7" key="2">
    <citation type="submission" date="2020-09" db="EMBL/GenBank/DDBJ databases">
        <authorList>
            <person name="Sun Q."/>
            <person name="Kim S."/>
        </authorList>
    </citation>
    <scope>NUCLEOTIDE SEQUENCE</scope>
    <source>
        <strain evidence="7">KCTC 42731</strain>
    </source>
</reference>
<dbReference type="PANTHER" id="PTHR48105">
    <property type="entry name" value="THIOREDOXIN REDUCTASE 1-RELATED-RELATED"/>
    <property type="match status" value="1"/>
</dbReference>
<reference evidence="7" key="1">
    <citation type="journal article" date="2014" name="Int. J. Syst. Evol. Microbiol.">
        <title>Complete genome sequence of Corynebacterium casei LMG S-19264T (=DSM 44701T), isolated from a smear-ripened cheese.</title>
        <authorList>
            <consortium name="US DOE Joint Genome Institute (JGI-PGF)"/>
            <person name="Walter F."/>
            <person name="Albersmeier A."/>
            <person name="Kalinowski J."/>
            <person name="Ruckert C."/>
        </authorList>
    </citation>
    <scope>NUCLEOTIDE SEQUENCE</scope>
    <source>
        <strain evidence="7">KCTC 42731</strain>
    </source>
</reference>
<dbReference type="GO" id="GO:0050660">
    <property type="term" value="F:flavin adenine dinucleotide binding"/>
    <property type="evidence" value="ECO:0007669"/>
    <property type="project" value="UniProtKB-UniRule"/>
</dbReference>
<evidence type="ECO:0000256" key="1">
    <source>
        <dbReference type="ARBA" id="ARBA00022630"/>
    </source>
</evidence>
<organism evidence="7 8">
    <name type="scientific">Thalassotalea marina</name>
    <dbReference type="NCBI Taxonomy" id="1673741"/>
    <lineage>
        <taxon>Bacteria</taxon>
        <taxon>Pseudomonadati</taxon>
        <taxon>Pseudomonadota</taxon>
        <taxon>Gammaproteobacteria</taxon>
        <taxon>Alteromonadales</taxon>
        <taxon>Colwelliaceae</taxon>
        <taxon>Thalassotalea</taxon>
    </lineage>
</organism>
<evidence type="ECO:0000256" key="3">
    <source>
        <dbReference type="ARBA" id="ARBA00022857"/>
    </source>
</evidence>
<accession>A0A919BCA5</accession>
<dbReference type="HAMAP" id="MF_01685">
    <property type="entry name" value="FENR2"/>
    <property type="match status" value="1"/>
</dbReference>
<evidence type="ECO:0000313" key="7">
    <source>
        <dbReference type="EMBL" id="GHF79053.1"/>
    </source>
</evidence>
<sequence>MSTNNQVLHTDVAIIGAGPVGLFQIFELGLHDLSAIVIDGLPYVGGQCTSLYPEKPIYDIPALVGATGRTTIDNLIEQCKPFKPTYLLENKVHTLIKNSVGSFTLVTDKNNTIHCNSVVIATGAGAFEPVKLKVNGIEQFEAKQLFYHVKDPAMFSDQDLVILGGGDSAFDWVENLLPIANSIVLIHRSLNFRATSASISKMHANCDALKMQFLCGQVIDFKESNHRLTAIVVQSKDGVKRVVSLDSLLVFFGLNPKPGPVEQWGLKMHNRSIVVDTANFESSVEGIYAVGDVNYYQGKRKLILSGFHEAALAAFSIKQTLSGEQHVATIYTTTNQKIVERLK</sequence>
<keyword evidence="4 5" id="KW-0560">Oxidoreductase</keyword>
<dbReference type="GO" id="GO:0050661">
    <property type="term" value="F:NADP binding"/>
    <property type="evidence" value="ECO:0007669"/>
    <property type="project" value="UniProtKB-UniRule"/>
</dbReference>
<feature type="binding site" evidence="5">
    <location>
        <position position="52"/>
    </location>
    <ligand>
        <name>FAD</name>
        <dbReference type="ChEBI" id="CHEBI:57692"/>
    </ligand>
</feature>
<keyword evidence="2 5" id="KW-0274">FAD</keyword>
<keyword evidence="8" id="KW-1185">Reference proteome</keyword>
<dbReference type="Pfam" id="PF07992">
    <property type="entry name" value="Pyr_redox_2"/>
    <property type="match status" value="1"/>
</dbReference>
<comment type="caution">
    <text evidence="7">The sequence shown here is derived from an EMBL/GenBank/DDBJ whole genome shotgun (WGS) entry which is preliminary data.</text>
</comment>
<gene>
    <name evidence="7" type="ORF">GCM10017161_02750</name>
</gene>
<protein>
    <recommendedName>
        <fullName evidence="5">Ferredoxin--NADP reductase</fullName>
        <shortName evidence="5">FNR</shortName>
        <shortName evidence="5">Fd-NADP(+) reductase</shortName>
        <ecNumber evidence="5">1.18.1.2</ecNumber>
    </recommendedName>
</protein>
<evidence type="ECO:0000259" key="6">
    <source>
        <dbReference type="Pfam" id="PF07992"/>
    </source>
</evidence>
<comment type="caution">
    <text evidence="5">Lacks conserved residue(s) required for the propagation of feature annotation.</text>
</comment>
<comment type="subunit">
    <text evidence="5">Homodimer.</text>
</comment>
<comment type="similarity">
    <text evidence="5">Belongs to the ferredoxin--NADP reductase type 2 family.</text>
</comment>
<evidence type="ECO:0000256" key="2">
    <source>
        <dbReference type="ARBA" id="ARBA00022827"/>
    </source>
</evidence>
<feature type="binding site" evidence="5">
    <location>
        <position position="333"/>
    </location>
    <ligand>
        <name>FAD</name>
        <dbReference type="ChEBI" id="CHEBI:57692"/>
    </ligand>
</feature>
<dbReference type="Gene3D" id="3.50.50.60">
    <property type="entry name" value="FAD/NAD(P)-binding domain"/>
    <property type="match status" value="2"/>
</dbReference>
<evidence type="ECO:0000313" key="8">
    <source>
        <dbReference type="Proteomes" id="UP000623842"/>
    </source>
</evidence>
<dbReference type="InterPro" id="IPR036188">
    <property type="entry name" value="FAD/NAD-bd_sf"/>
</dbReference>
<dbReference type="InterPro" id="IPR050097">
    <property type="entry name" value="Ferredoxin-NADP_redctase_2"/>
</dbReference>
<feature type="binding site" evidence="5">
    <location>
        <position position="39"/>
    </location>
    <ligand>
        <name>FAD</name>
        <dbReference type="ChEBI" id="CHEBI:57692"/>
    </ligand>
</feature>
<feature type="binding site" evidence="5">
    <location>
        <position position="292"/>
    </location>
    <ligand>
        <name>FAD</name>
        <dbReference type="ChEBI" id="CHEBI:57692"/>
    </ligand>
</feature>
<dbReference type="EC" id="1.18.1.2" evidence="5"/>
<feature type="binding site" evidence="5">
    <location>
        <position position="92"/>
    </location>
    <ligand>
        <name>FAD</name>
        <dbReference type="ChEBI" id="CHEBI:57692"/>
    </ligand>
</feature>
<dbReference type="PRINTS" id="PR00368">
    <property type="entry name" value="FADPNR"/>
</dbReference>
<dbReference type="InterPro" id="IPR023753">
    <property type="entry name" value="FAD/NAD-binding_dom"/>
</dbReference>
<comment type="catalytic activity">
    <reaction evidence="5">
        <text>2 reduced [2Fe-2S]-[ferredoxin] + NADP(+) + H(+) = 2 oxidized [2Fe-2S]-[ferredoxin] + NADPH</text>
        <dbReference type="Rhea" id="RHEA:20125"/>
        <dbReference type="Rhea" id="RHEA-COMP:10000"/>
        <dbReference type="Rhea" id="RHEA-COMP:10001"/>
        <dbReference type="ChEBI" id="CHEBI:15378"/>
        <dbReference type="ChEBI" id="CHEBI:33737"/>
        <dbReference type="ChEBI" id="CHEBI:33738"/>
        <dbReference type="ChEBI" id="CHEBI:57783"/>
        <dbReference type="ChEBI" id="CHEBI:58349"/>
        <dbReference type="EC" id="1.18.1.2"/>
    </reaction>
</comment>